<dbReference type="InterPro" id="IPR036986">
    <property type="entry name" value="S4_RNA-bd_sf"/>
</dbReference>
<dbReference type="PROSITE" id="PS50889">
    <property type="entry name" value="S4"/>
    <property type="match status" value="1"/>
</dbReference>
<organism evidence="8 9">
    <name type="scientific">Helicobacter cholecystus</name>
    <dbReference type="NCBI Taxonomy" id="45498"/>
    <lineage>
        <taxon>Bacteria</taxon>
        <taxon>Pseudomonadati</taxon>
        <taxon>Campylobacterota</taxon>
        <taxon>Epsilonproteobacteria</taxon>
        <taxon>Campylobacterales</taxon>
        <taxon>Helicobacteraceae</taxon>
        <taxon>Helicobacter</taxon>
    </lineage>
</organism>
<evidence type="ECO:0000313" key="9">
    <source>
        <dbReference type="Proteomes" id="UP000257067"/>
    </source>
</evidence>
<evidence type="ECO:0000256" key="6">
    <source>
        <dbReference type="RuleBase" id="RU362028"/>
    </source>
</evidence>
<dbReference type="Pfam" id="PF00849">
    <property type="entry name" value="PseudoU_synth_2"/>
    <property type="match status" value="1"/>
</dbReference>
<comment type="caution">
    <text evidence="8">The sequence shown here is derived from an EMBL/GenBank/DDBJ whole genome shotgun (WGS) entry which is preliminary data.</text>
</comment>
<comment type="catalytic activity">
    <reaction evidence="1 6">
        <text>a uridine in RNA = a pseudouridine in RNA</text>
        <dbReference type="Rhea" id="RHEA:48348"/>
        <dbReference type="Rhea" id="RHEA-COMP:12068"/>
        <dbReference type="Rhea" id="RHEA-COMP:12069"/>
        <dbReference type="ChEBI" id="CHEBI:65314"/>
        <dbReference type="ChEBI" id="CHEBI:65315"/>
    </reaction>
</comment>
<keyword evidence="5" id="KW-0694">RNA-binding</keyword>
<keyword evidence="3 6" id="KW-0413">Isomerase</keyword>
<sequence>MKKFIITSKDIDISEKLRLDHFLTSALQESKSQVHQVIKKGLVLLNSKPCNKNGIFLKEGDCLCVLSPQKEEQESKSDFIGEIAILYEDEDVLVLNKPPHLVVHSAPSVKEATLVDYLKSRGFKLSNLAGEERYGIVHRLDKPTSGAIAIAKSNQAHNVLSEQLKHKIMGRYYLAITDLPLKDRVDVECNMGRNPNHRLKMAKLFEGRYSKTSFIPLLQGREGSLCVAKLYTGRTHQIRLHLETLSRHILGDELYGKKDHTSLRLMLHAYMMYFTHPISKEPIFIQAPLFEDMIGFLKQNFLMEEVNEAISKKHILHCFGDCF</sequence>
<name>A0A3D8IU72_9HELI</name>
<dbReference type="Gene3D" id="3.30.2350.10">
    <property type="entry name" value="Pseudouridine synthase"/>
    <property type="match status" value="1"/>
</dbReference>
<dbReference type="CDD" id="cd02869">
    <property type="entry name" value="PseudoU_synth_RluA_like"/>
    <property type="match status" value="1"/>
</dbReference>
<evidence type="ECO:0000256" key="4">
    <source>
        <dbReference type="PIRSR" id="PIRSR606225-1"/>
    </source>
</evidence>
<protein>
    <recommendedName>
        <fullName evidence="6">Pseudouridine synthase</fullName>
        <ecNumber evidence="6">5.4.99.-</ecNumber>
    </recommendedName>
</protein>
<evidence type="ECO:0000313" key="8">
    <source>
        <dbReference type="EMBL" id="RDU68839.1"/>
    </source>
</evidence>
<dbReference type="RefSeq" id="WP_104723416.1">
    <property type="nucleotide sequence ID" value="NZ_FZNE01000001.1"/>
</dbReference>
<evidence type="ECO:0000256" key="1">
    <source>
        <dbReference type="ARBA" id="ARBA00000073"/>
    </source>
</evidence>
<dbReference type="InterPro" id="IPR006145">
    <property type="entry name" value="PsdUridine_synth_RsuA/RluA"/>
</dbReference>
<dbReference type="PANTHER" id="PTHR21600">
    <property type="entry name" value="MITOCHONDRIAL RNA PSEUDOURIDINE SYNTHASE"/>
    <property type="match status" value="1"/>
</dbReference>
<dbReference type="InterPro" id="IPR020103">
    <property type="entry name" value="PsdUridine_synth_cat_dom_sf"/>
</dbReference>
<keyword evidence="9" id="KW-1185">Reference proteome</keyword>
<dbReference type="Proteomes" id="UP000257067">
    <property type="component" value="Unassembled WGS sequence"/>
</dbReference>
<dbReference type="AlphaFoldDB" id="A0A3D8IU72"/>
<dbReference type="OrthoDB" id="128480at2"/>
<comment type="similarity">
    <text evidence="2 6">Belongs to the pseudouridine synthase RluA family.</text>
</comment>
<evidence type="ECO:0000256" key="3">
    <source>
        <dbReference type="ARBA" id="ARBA00023235"/>
    </source>
</evidence>
<dbReference type="SUPFAM" id="SSF55174">
    <property type="entry name" value="Alpha-L RNA-binding motif"/>
    <property type="match status" value="1"/>
</dbReference>
<dbReference type="InterPro" id="IPR050188">
    <property type="entry name" value="RluA_PseudoU_synthase"/>
</dbReference>
<dbReference type="PANTHER" id="PTHR21600:SF44">
    <property type="entry name" value="RIBOSOMAL LARGE SUBUNIT PSEUDOURIDINE SYNTHASE D"/>
    <property type="match status" value="1"/>
</dbReference>
<gene>
    <name evidence="8" type="ORF">CQA62_05485</name>
</gene>
<dbReference type="GO" id="GO:0000455">
    <property type="term" value="P:enzyme-directed rRNA pseudouridine synthesis"/>
    <property type="evidence" value="ECO:0007669"/>
    <property type="project" value="TreeGrafter"/>
</dbReference>
<evidence type="ECO:0000256" key="2">
    <source>
        <dbReference type="ARBA" id="ARBA00010876"/>
    </source>
</evidence>
<dbReference type="InterPro" id="IPR006225">
    <property type="entry name" value="PsdUridine_synth_RluC/D"/>
</dbReference>
<dbReference type="InterPro" id="IPR002942">
    <property type="entry name" value="S4_RNA-bd"/>
</dbReference>
<dbReference type="EMBL" id="NXLU01000006">
    <property type="protein sequence ID" value="RDU68839.1"/>
    <property type="molecule type" value="Genomic_DNA"/>
</dbReference>
<dbReference type="GO" id="GO:0003723">
    <property type="term" value="F:RNA binding"/>
    <property type="evidence" value="ECO:0007669"/>
    <property type="project" value="UniProtKB-KW"/>
</dbReference>
<dbReference type="SUPFAM" id="SSF55120">
    <property type="entry name" value="Pseudouridine synthase"/>
    <property type="match status" value="1"/>
</dbReference>
<feature type="active site" evidence="4">
    <location>
        <position position="141"/>
    </location>
</feature>
<reference evidence="8 9" key="1">
    <citation type="submission" date="2018-04" db="EMBL/GenBank/DDBJ databases">
        <title>Novel Campyloabacter and Helicobacter Species and Strains.</title>
        <authorList>
            <person name="Mannion A.J."/>
            <person name="Shen Z."/>
            <person name="Fox J.G."/>
        </authorList>
    </citation>
    <scope>NUCLEOTIDE SEQUENCE [LARGE SCALE GENOMIC DNA]</scope>
    <source>
        <strain evidence="8 9">ATCC 700242</strain>
    </source>
</reference>
<dbReference type="CDD" id="cd00165">
    <property type="entry name" value="S4"/>
    <property type="match status" value="1"/>
</dbReference>
<dbReference type="GO" id="GO:0120159">
    <property type="term" value="F:rRNA pseudouridine synthase activity"/>
    <property type="evidence" value="ECO:0007669"/>
    <property type="project" value="UniProtKB-ARBA"/>
</dbReference>
<proteinExistence type="inferred from homology"/>
<evidence type="ECO:0000259" key="7">
    <source>
        <dbReference type="SMART" id="SM00363"/>
    </source>
</evidence>
<evidence type="ECO:0000256" key="5">
    <source>
        <dbReference type="PROSITE-ProRule" id="PRU00182"/>
    </source>
</evidence>
<dbReference type="NCBIfam" id="TIGR00005">
    <property type="entry name" value="rluA_subfam"/>
    <property type="match status" value="1"/>
</dbReference>
<dbReference type="SMART" id="SM00363">
    <property type="entry name" value="S4"/>
    <property type="match status" value="1"/>
</dbReference>
<accession>A0A3D8IU72</accession>
<comment type="function">
    <text evidence="6">Responsible for synthesis of pseudouridine from uracil.</text>
</comment>
<dbReference type="EC" id="5.4.99.-" evidence="6"/>
<dbReference type="Pfam" id="PF01479">
    <property type="entry name" value="S4"/>
    <property type="match status" value="1"/>
</dbReference>
<feature type="domain" description="RNA-binding S4" evidence="7">
    <location>
        <begin position="17"/>
        <end position="81"/>
    </location>
</feature>
<dbReference type="Gene3D" id="3.10.290.10">
    <property type="entry name" value="RNA-binding S4 domain"/>
    <property type="match status" value="1"/>
</dbReference>